<keyword evidence="2" id="KW-1185">Reference proteome</keyword>
<dbReference type="Proteomes" id="UP000503129">
    <property type="component" value="Chromosome"/>
</dbReference>
<evidence type="ECO:0008006" key="3">
    <source>
        <dbReference type="Google" id="ProtNLM"/>
    </source>
</evidence>
<dbReference type="EMBL" id="CP030118">
    <property type="protein sequence ID" value="QDL08280.1"/>
    <property type="molecule type" value="Genomic_DNA"/>
</dbReference>
<dbReference type="InterPro" id="IPR008715">
    <property type="entry name" value="SAM-MeTfrase_NodS-like"/>
</dbReference>
<dbReference type="GO" id="GO:0009312">
    <property type="term" value="P:oligosaccharide biosynthetic process"/>
    <property type="evidence" value="ECO:0007669"/>
    <property type="project" value="InterPro"/>
</dbReference>
<dbReference type="PANTHER" id="PTHR43434:SF16">
    <property type="entry name" value="BLL8046 PROTEIN"/>
    <property type="match status" value="1"/>
</dbReference>
<dbReference type="InterPro" id="IPR029063">
    <property type="entry name" value="SAM-dependent_MTases_sf"/>
</dbReference>
<dbReference type="CDD" id="cd02440">
    <property type="entry name" value="AdoMet_MTases"/>
    <property type="match status" value="1"/>
</dbReference>
<dbReference type="PANTHER" id="PTHR43434">
    <property type="entry name" value="PHOSPHOGLYCOLATE PHOSPHATASE"/>
    <property type="match status" value="1"/>
</dbReference>
<dbReference type="SUPFAM" id="SSF53335">
    <property type="entry name" value="S-adenosyl-L-methionine-dependent methyltransferases"/>
    <property type="match status" value="1"/>
</dbReference>
<dbReference type="AlphaFoldDB" id="A0A856MD94"/>
<dbReference type="GO" id="GO:0006281">
    <property type="term" value="P:DNA repair"/>
    <property type="evidence" value="ECO:0007669"/>
    <property type="project" value="TreeGrafter"/>
</dbReference>
<name>A0A856MD94_9CYAN</name>
<evidence type="ECO:0000313" key="1">
    <source>
        <dbReference type="EMBL" id="QDL08280.1"/>
    </source>
</evidence>
<dbReference type="InterPro" id="IPR023198">
    <property type="entry name" value="PGP-like_dom2"/>
</dbReference>
<dbReference type="Pfam" id="PF05401">
    <property type="entry name" value="NodS"/>
    <property type="match status" value="1"/>
</dbReference>
<accession>A0A856MD94</accession>
<dbReference type="Gene3D" id="3.40.50.150">
    <property type="entry name" value="Vaccinia Virus protein VP39"/>
    <property type="match status" value="1"/>
</dbReference>
<evidence type="ECO:0000313" key="2">
    <source>
        <dbReference type="Proteomes" id="UP000503129"/>
    </source>
</evidence>
<dbReference type="GO" id="GO:0005829">
    <property type="term" value="C:cytosol"/>
    <property type="evidence" value="ECO:0007669"/>
    <property type="project" value="TreeGrafter"/>
</dbReference>
<dbReference type="GO" id="GO:0008757">
    <property type="term" value="F:S-adenosylmethionine-dependent methyltransferase activity"/>
    <property type="evidence" value="ECO:0007669"/>
    <property type="project" value="InterPro"/>
</dbReference>
<dbReference type="RefSeq" id="WP_171976049.1">
    <property type="nucleotide sequence ID" value="NZ_CAWOXK010000001.1"/>
</dbReference>
<dbReference type="Pfam" id="PF00702">
    <property type="entry name" value="Hydrolase"/>
    <property type="match status" value="1"/>
</dbReference>
<dbReference type="KEGG" id="bsen:DP114_10535"/>
<dbReference type="Gene3D" id="3.40.50.1000">
    <property type="entry name" value="HAD superfamily/HAD-like"/>
    <property type="match status" value="1"/>
</dbReference>
<dbReference type="InterPro" id="IPR036412">
    <property type="entry name" value="HAD-like_sf"/>
</dbReference>
<gene>
    <name evidence="1" type="ORF">DP114_10535</name>
</gene>
<dbReference type="InterPro" id="IPR050155">
    <property type="entry name" value="HAD-like_hydrolase_sf"/>
</dbReference>
<organism evidence="1 2">
    <name type="scientific">Brasilonema sennae CENA114</name>
    <dbReference type="NCBI Taxonomy" id="415709"/>
    <lineage>
        <taxon>Bacteria</taxon>
        <taxon>Bacillati</taxon>
        <taxon>Cyanobacteriota</taxon>
        <taxon>Cyanophyceae</taxon>
        <taxon>Nostocales</taxon>
        <taxon>Scytonemataceae</taxon>
        <taxon>Brasilonema</taxon>
        <taxon>Bromeliae group (in: Brasilonema)</taxon>
    </lineage>
</organism>
<reference evidence="1 2" key="1">
    <citation type="submission" date="2018-06" db="EMBL/GenBank/DDBJ databases">
        <title>Comparative genomics of Brasilonema spp. strains.</title>
        <authorList>
            <person name="Alvarenga D.O."/>
            <person name="Fiore M.F."/>
            <person name="Varani A.M."/>
        </authorList>
    </citation>
    <scope>NUCLEOTIDE SEQUENCE [LARGE SCALE GENOMIC DNA]</scope>
    <source>
        <strain evidence="1 2">CENA114</strain>
    </source>
</reference>
<dbReference type="Gene3D" id="1.10.150.240">
    <property type="entry name" value="Putative phosphatase, domain 2"/>
    <property type="match status" value="1"/>
</dbReference>
<sequence>MKLAIFDIDGTLTQTNDVDSQCFVQAFANEFKIKEINTNWSTYGHTTDSGIALQIFQHNWGRVPQTTELCQLQQCFVELLHSHYIETPASFIEIAGACVMLKHLAQTKDWAIAIATGGWRASAEMKLQAAGLDITQLPAAFADDSISREDIVKTGVSRAKAFYDQPDFERIVCIGDGIWDVLTAIQLQLPFVGVASDTQKPLLENAGVECIIPDFIDFESFLKALDTASIPNQHKPLQVQNNSLPASYFETLYGTNPDPWKFETSEYENKKYTATIAALPKQRYHYAFEIGGSIGVLTEKLAQRCDSLLSVDVSKIAQKKAIQRCQHLPQVRFEIMCLPEEYPEEMFDLTVVSEVGYYWCWEDLKKAQQCILKHLEPGGHLLLVHWTQYARDYPLNGDQVHDSFFDLTPTHLRHLKGKREEEYRLDVFERVF</sequence>
<protein>
    <recommendedName>
        <fullName evidence="3">Methyltransferase</fullName>
    </recommendedName>
</protein>
<dbReference type="SFLD" id="SFLDS00003">
    <property type="entry name" value="Haloacid_Dehalogenase"/>
    <property type="match status" value="1"/>
</dbReference>
<dbReference type="SUPFAM" id="SSF56784">
    <property type="entry name" value="HAD-like"/>
    <property type="match status" value="1"/>
</dbReference>
<dbReference type="SFLD" id="SFLDG01129">
    <property type="entry name" value="C1.5:_HAD__Beta-PGM__Phosphata"/>
    <property type="match status" value="1"/>
</dbReference>
<dbReference type="GO" id="GO:0008967">
    <property type="term" value="F:phosphoglycolate phosphatase activity"/>
    <property type="evidence" value="ECO:0007669"/>
    <property type="project" value="TreeGrafter"/>
</dbReference>
<dbReference type="InterPro" id="IPR023214">
    <property type="entry name" value="HAD_sf"/>
</dbReference>
<proteinExistence type="predicted"/>